<name>A0A858U2Y2_9MOLU</name>
<dbReference type="KEGG" id="mphe:HGG69_00585"/>
<keyword evidence="3" id="KW-1185">Reference proteome</keyword>
<dbReference type="RefSeq" id="WP_169604881.1">
    <property type="nucleotide sequence ID" value="NZ_CP051481.1"/>
</dbReference>
<keyword evidence="1" id="KW-1133">Transmembrane helix</keyword>
<keyword evidence="1" id="KW-0472">Membrane</keyword>
<feature type="transmembrane region" description="Helical" evidence="1">
    <location>
        <begin position="84"/>
        <end position="103"/>
    </location>
</feature>
<evidence type="ECO:0000313" key="2">
    <source>
        <dbReference type="EMBL" id="QJG66830.1"/>
    </source>
</evidence>
<sequence>MSKKPQVYKNEKTTGLTYHWRVSIFGLFAILIPALIVYLLIGKDTLLLKYSMPWYLILPILFVMFLAIMGLILLFIYKFKWFGLESFIFFIPIAFVMLSLTATSGMNGYYLLVRFGVGIPLIFTFFPCALVVQNIQYKQMKKLKNIQIDERQKNNSLLD</sequence>
<protein>
    <submittedName>
        <fullName evidence="2">Uncharacterized protein</fullName>
    </submittedName>
</protein>
<dbReference type="AlphaFoldDB" id="A0A858U2Y2"/>
<feature type="transmembrane region" description="Helical" evidence="1">
    <location>
        <begin position="20"/>
        <end position="41"/>
    </location>
</feature>
<reference evidence="2 3" key="1">
    <citation type="submission" date="2020-04" db="EMBL/GenBank/DDBJ databases">
        <title>Novel Mycoplasma species detected in Phocoena phocoena (harbor porpoise) from the USA.</title>
        <authorList>
            <person name="Volokhov D.V."/>
        </authorList>
    </citation>
    <scope>NUCLEOTIDE SEQUENCE [LARGE SCALE GENOMIC DNA]</scope>
    <source>
        <strain evidence="2 3">Phocoena C-264-GEN</strain>
    </source>
</reference>
<dbReference type="EMBL" id="CP051481">
    <property type="protein sequence ID" value="QJG66830.1"/>
    <property type="molecule type" value="Genomic_DNA"/>
</dbReference>
<organism evidence="2 3">
    <name type="scientific">Mycoplasma phocoenae</name>
    <dbReference type="NCBI Taxonomy" id="754517"/>
    <lineage>
        <taxon>Bacteria</taxon>
        <taxon>Bacillati</taxon>
        <taxon>Mycoplasmatota</taxon>
        <taxon>Mollicutes</taxon>
        <taxon>Mycoplasmataceae</taxon>
        <taxon>Mycoplasma</taxon>
    </lineage>
</organism>
<accession>A0A858U2Y2</accession>
<proteinExistence type="predicted"/>
<dbReference type="Proteomes" id="UP000501060">
    <property type="component" value="Chromosome"/>
</dbReference>
<keyword evidence="1" id="KW-0812">Transmembrane</keyword>
<evidence type="ECO:0000313" key="3">
    <source>
        <dbReference type="Proteomes" id="UP000501060"/>
    </source>
</evidence>
<feature type="transmembrane region" description="Helical" evidence="1">
    <location>
        <begin position="109"/>
        <end position="132"/>
    </location>
</feature>
<gene>
    <name evidence="2" type="ORF">HGG69_00585</name>
</gene>
<feature type="transmembrane region" description="Helical" evidence="1">
    <location>
        <begin position="53"/>
        <end position="77"/>
    </location>
</feature>
<evidence type="ECO:0000256" key="1">
    <source>
        <dbReference type="SAM" id="Phobius"/>
    </source>
</evidence>